<proteinExistence type="predicted"/>
<feature type="compositionally biased region" description="Pro residues" evidence="1">
    <location>
        <begin position="441"/>
        <end position="451"/>
    </location>
</feature>
<name>A0ABR3SE78_9PEZI</name>
<comment type="caution">
    <text evidence="2">The sequence shown here is derived from an EMBL/GenBank/DDBJ whole genome shotgun (WGS) entry which is preliminary data.</text>
</comment>
<reference evidence="2 3" key="1">
    <citation type="submission" date="2024-02" db="EMBL/GenBank/DDBJ databases">
        <title>De novo assembly and annotation of 12 fungi associated with fruit tree decline syndrome in Ontario, Canada.</title>
        <authorList>
            <person name="Sulman M."/>
            <person name="Ellouze W."/>
            <person name="Ilyukhin E."/>
        </authorList>
    </citation>
    <scope>NUCLEOTIDE SEQUENCE [LARGE SCALE GENOMIC DNA]</scope>
    <source>
        <strain evidence="2 3">M1-105</strain>
    </source>
</reference>
<sequence>MLDENLPTFFLKGSPNGVKHHEAYYYSQHGSEPEPTYTLKHPDPSMPDGKNVYAAGLFDAFNPEVLYGEVYIKPEWTYPTLSQEEIRKNGGVPPPPQPVLPTEFTIQLYDPDQQVVVKQKSGSWGGTASYEFSMPQNTFRLPSASSLDRSLNDPAADITTPKINFVWKREGKLSKDLSCFMTGKSTDPAKKKRKMKEPDIAVALFRALREVTVYESNLYRVEMEDPKGLEIVLLLAAATIKALYFGQVNETFNVGEAATRKNTGGLLGRKKSLPLDQSLMASGALPPRPVAQSAPPRGAPVPVQRPTQPSRSELQRQSLPPLQTNSSQTQYDEKPPLDPRAQWEIDAEHSRLKLAQAAEAREQRRAQENKQRERQRNDEAEQRRLRKIVEAEDKQRRKKAAEVDKETERLRRKYGTQENMLPAQRHSVHSMSGPFQRQPGPSRPTPAPQRGPAPQRLSNGLFVQQQPRPTPPPMMAPHPQLRPPQPRPQPSGSWHRPAVSQSVYFGGSGALRPDEGKKLKQPKKTRPALEAADHPNRTGTAATAFLAANHDHDPAPSIDESATLRADSTAELPKRLRVAAEEEEEEEEEEGIPVEELRGMGHEELVQYAFAVGRLTRRGADLRAVKEAVEAEGVEGGRVGAVGDPVVAAAVVGELDGVESESGSGEDEDEEDDDEEDEEDEDDEEEGDEGGDGVEDGNEDEDEDEESVDARWTRRKITGWPTASQKARRRYRSRKRARRDAEQKLKAVEVSA</sequence>
<feature type="compositionally biased region" description="Acidic residues" evidence="1">
    <location>
        <begin position="581"/>
        <end position="593"/>
    </location>
</feature>
<dbReference type="EMBL" id="JAJVDC020000206">
    <property type="protein sequence ID" value="KAL1618553.1"/>
    <property type="molecule type" value="Genomic_DNA"/>
</dbReference>
<accession>A0ABR3SE78</accession>
<evidence type="ECO:0000313" key="2">
    <source>
        <dbReference type="EMBL" id="KAL1618553.1"/>
    </source>
</evidence>
<feature type="compositionally biased region" description="Acidic residues" evidence="1">
    <location>
        <begin position="656"/>
        <end position="707"/>
    </location>
</feature>
<evidence type="ECO:0000313" key="3">
    <source>
        <dbReference type="Proteomes" id="UP001521116"/>
    </source>
</evidence>
<feature type="compositionally biased region" description="Basic and acidic residues" evidence="1">
    <location>
        <begin position="739"/>
        <end position="752"/>
    </location>
</feature>
<feature type="compositionally biased region" description="Basic and acidic residues" evidence="1">
    <location>
        <begin position="359"/>
        <end position="409"/>
    </location>
</feature>
<protein>
    <submittedName>
        <fullName evidence="2">Uncharacterized protein</fullName>
    </submittedName>
</protein>
<organism evidence="2 3">
    <name type="scientific">Neofusicoccum ribis</name>
    <dbReference type="NCBI Taxonomy" id="45134"/>
    <lineage>
        <taxon>Eukaryota</taxon>
        <taxon>Fungi</taxon>
        <taxon>Dikarya</taxon>
        <taxon>Ascomycota</taxon>
        <taxon>Pezizomycotina</taxon>
        <taxon>Dothideomycetes</taxon>
        <taxon>Dothideomycetes incertae sedis</taxon>
        <taxon>Botryosphaeriales</taxon>
        <taxon>Botryosphaeriaceae</taxon>
        <taxon>Neofusicoccum</taxon>
    </lineage>
</organism>
<feature type="compositionally biased region" description="Basic residues" evidence="1">
    <location>
        <begin position="726"/>
        <end position="738"/>
    </location>
</feature>
<dbReference type="Proteomes" id="UP001521116">
    <property type="component" value="Unassembled WGS sequence"/>
</dbReference>
<evidence type="ECO:0000256" key="1">
    <source>
        <dbReference type="SAM" id="MobiDB-lite"/>
    </source>
</evidence>
<feature type="region of interest" description="Disordered" evidence="1">
    <location>
        <begin position="650"/>
        <end position="752"/>
    </location>
</feature>
<keyword evidence="3" id="KW-1185">Reference proteome</keyword>
<feature type="region of interest" description="Disordered" evidence="1">
    <location>
        <begin position="280"/>
        <end position="337"/>
    </location>
</feature>
<feature type="compositionally biased region" description="Pro residues" evidence="1">
    <location>
        <begin position="468"/>
        <end position="489"/>
    </location>
</feature>
<feature type="compositionally biased region" description="Polar residues" evidence="1">
    <location>
        <begin position="305"/>
        <end position="330"/>
    </location>
</feature>
<gene>
    <name evidence="2" type="ORF">SLS56_010527</name>
</gene>
<feature type="region of interest" description="Disordered" evidence="1">
    <location>
        <begin position="357"/>
        <end position="598"/>
    </location>
</feature>